<reference evidence="1 2" key="1">
    <citation type="submission" date="2024-04" db="EMBL/GenBank/DDBJ databases">
        <title>genome sequences of Mucor flavus KT1a and Helicostylum pulchrum KT1b strains isolation_sourced from the surface of a dry-aged beef.</title>
        <authorList>
            <person name="Toyotome T."/>
            <person name="Hosono M."/>
            <person name="Torimaru M."/>
            <person name="Fukuda K."/>
            <person name="Mikami N."/>
        </authorList>
    </citation>
    <scope>NUCLEOTIDE SEQUENCE [LARGE SCALE GENOMIC DNA]</scope>
    <source>
        <strain evidence="1 2">KT1b</strain>
    </source>
</reference>
<proteinExistence type="predicted"/>
<dbReference type="EMBL" id="BAABUJ010000046">
    <property type="protein sequence ID" value="GAA5805456.1"/>
    <property type="molecule type" value="Genomic_DNA"/>
</dbReference>
<dbReference type="InterPro" id="IPR032675">
    <property type="entry name" value="LRR_dom_sf"/>
</dbReference>
<comment type="caution">
    <text evidence="1">The sequence shown here is derived from an EMBL/GenBank/DDBJ whole genome shotgun (WGS) entry which is preliminary data.</text>
</comment>
<keyword evidence="2" id="KW-1185">Reference proteome</keyword>
<evidence type="ECO:0000313" key="2">
    <source>
        <dbReference type="Proteomes" id="UP001476247"/>
    </source>
</evidence>
<dbReference type="Proteomes" id="UP001476247">
    <property type="component" value="Unassembled WGS sequence"/>
</dbReference>
<organism evidence="1 2">
    <name type="scientific">Helicostylum pulchrum</name>
    <dbReference type="NCBI Taxonomy" id="562976"/>
    <lineage>
        <taxon>Eukaryota</taxon>
        <taxon>Fungi</taxon>
        <taxon>Fungi incertae sedis</taxon>
        <taxon>Mucoromycota</taxon>
        <taxon>Mucoromycotina</taxon>
        <taxon>Mucoromycetes</taxon>
        <taxon>Mucorales</taxon>
        <taxon>Mucorineae</taxon>
        <taxon>Mucoraceae</taxon>
        <taxon>Helicostylum</taxon>
    </lineage>
</organism>
<gene>
    <name evidence="1" type="ORF">HPULCUR_010972</name>
</gene>
<name>A0ABP9YES4_9FUNG</name>
<dbReference type="Gene3D" id="3.80.10.10">
    <property type="entry name" value="Ribonuclease Inhibitor"/>
    <property type="match status" value="1"/>
</dbReference>
<protein>
    <submittedName>
        <fullName evidence="1">Uncharacterized protein</fullName>
    </submittedName>
</protein>
<sequence>MAITLSWEAATLRNRNITLVNSPFQDILDYKDQGKYTRLDILELFEQLPNLNEIGFSMTKHPEEYLEYLLDADMRHIGNINTGSNLLSRIRSDLLFSVYYEFRSSITCILLVYDKNTINFNSQQTNILDFLTQFKKLTKLELYNEHDISLTSFQIQENCSNLEHLEFISDLPISESAMQHVLDDKRRINLNFISNLTYLGLNISSLSATYTRYLVDYFPNQLTDLDIMISSLSIFDWIDIVGMKLALRFMEKAGSIDKTYTEFLGWK</sequence>
<accession>A0ABP9YES4</accession>
<evidence type="ECO:0000313" key="1">
    <source>
        <dbReference type="EMBL" id="GAA5805456.1"/>
    </source>
</evidence>